<keyword evidence="4" id="KW-1185">Reference proteome</keyword>
<dbReference type="PANTHER" id="PTHR13132">
    <property type="entry name" value="ALPHA- 1,6 -FUCOSYLTRANSFERASE"/>
    <property type="match status" value="1"/>
</dbReference>
<organism evidence="3 4">
    <name type="scientific">Microbotryum intermedium</name>
    <dbReference type="NCBI Taxonomy" id="269621"/>
    <lineage>
        <taxon>Eukaryota</taxon>
        <taxon>Fungi</taxon>
        <taxon>Dikarya</taxon>
        <taxon>Basidiomycota</taxon>
        <taxon>Pucciniomycotina</taxon>
        <taxon>Microbotryomycetes</taxon>
        <taxon>Microbotryales</taxon>
        <taxon>Microbotryaceae</taxon>
        <taxon>Microbotryum</taxon>
    </lineage>
</organism>
<evidence type="ECO:0000256" key="2">
    <source>
        <dbReference type="SAM" id="Phobius"/>
    </source>
</evidence>
<proteinExistence type="predicted"/>
<name>A0A238FEZ8_9BASI</name>
<dbReference type="GO" id="GO:0006487">
    <property type="term" value="P:protein N-linked glycosylation"/>
    <property type="evidence" value="ECO:0007669"/>
    <property type="project" value="TreeGrafter"/>
</dbReference>
<dbReference type="GO" id="GO:0046921">
    <property type="term" value="F:alpha-(1-&gt;6)-fucosyltransferase activity"/>
    <property type="evidence" value="ECO:0007669"/>
    <property type="project" value="TreeGrafter"/>
</dbReference>
<keyword evidence="2" id="KW-0812">Transmembrane</keyword>
<feature type="compositionally biased region" description="Basic and acidic residues" evidence="1">
    <location>
        <begin position="114"/>
        <end position="125"/>
    </location>
</feature>
<accession>A0A238FEZ8</accession>
<dbReference type="Proteomes" id="UP000198372">
    <property type="component" value="Unassembled WGS sequence"/>
</dbReference>
<keyword evidence="2" id="KW-0472">Membrane</keyword>
<feature type="transmembrane region" description="Helical" evidence="2">
    <location>
        <begin position="55"/>
        <end position="75"/>
    </location>
</feature>
<dbReference type="OrthoDB" id="2526784at2759"/>
<evidence type="ECO:0000256" key="1">
    <source>
        <dbReference type="SAM" id="MobiDB-lite"/>
    </source>
</evidence>
<dbReference type="AlphaFoldDB" id="A0A238FEZ8"/>
<keyword evidence="2" id="KW-1133">Transmembrane helix</keyword>
<feature type="region of interest" description="Disordered" evidence="1">
    <location>
        <begin position="1"/>
        <end position="28"/>
    </location>
</feature>
<feature type="compositionally biased region" description="Basic and acidic residues" evidence="1">
    <location>
        <begin position="145"/>
        <end position="159"/>
    </location>
</feature>
<feature type="compositionally biased region" description="Low complexity" evidence="1">
    <location>
        <begin position="1"/>
        <end position="11"/>
    </location>
</feature>
<evidence type="ECO:0000313" key="4">
    <source>
        <dbReference type="Proteomes" id="UP000198372"/>
    </source>
</evidence>
<dbReference type="STRING" id="269621.A0A238FEZ8"/>
<feature type="region of interest" description="Disordered" evidence="1">
    <location>
        <begin position="91"/>
        <end position="159"/>
    </location>
</feature>
<evidence type="ECO:0000313" key="3">
    <source>
        <dbReference type="EMBL" id="SCV70681.1"/>
    </source>
</evidence>
<protein>
    <submittedName>
        <fullName evidence="3">BQ2448_3443 protein</fullName>
    </submittedName>
</protein>
<reference evidence="4" key="1">
    <citation type="submission" date="2016-09" db="EMBL/GenBank/DDBJ databases">
        <authorList>
            <person name="Jeantristanb JTB J.-T."/>
            <person name="Ricardo R."/>
        </authorList>
    </citation>
    <scope>NUCLEOTIDE SEQUENCE [LARGE SCALE GENOMIC DNA]</scope>
</reference>
<gene>
    <name evidence="3" type="ORF">BQ2448_3443</name>
</gene>
<dbReference type="EMBL" id="FMSP01000006">
    <property type="protein sequence ID" value="SCV70681.1"/>
    <property type="molecule type" value="Genomic_DNA"/>
</dbReference>
<dbReference type="PANTHER" id="PTHR13132:SF29">
    <property type="entry name" value="ALPHA-(1,6)-FUCOSYLTRANSFERASE"/>
    <property type="match status" value="1"/>
</dbReference>
<sequence length="570" mass="62274">MKPRLPALIAPPRAPGGAEGAGGGSTNSPRRTMASLCHAWIAIARSHSKFTCFKIVVCVALTVTFIVFVPSTHIIQRVGSRVEAELAPRTAQVGRRPWALDTTSTIPDHEDENQDRPQLRQDKQSADVIEGEDETSRSSSPPPSELDKTVDRPLSENEKPSRCKRTLLFKMAGLHGFGSEVLMLARMAVLADMLDYSLLIDSSKWNYGPWESIFQTPALDCEPPPSTTRRGRIRFDRKARMLDEAAIRKSWATVNHVVWSTRDNAGLDRALVDMLTSASEMDSLHKRDLEQMAADRAGLTTPGPKLASQLVPSALQAVFTRQSQSFLNLWSLSRPAAVCVQSARANLSPLIQKLLVAQQMDGEASPIVIGMHLRLGDKCKEINKIGPQALKNGLGRRSTLPEATPTKTSKLDDRSIKKYLTAATTLVERIRRGDVDALLDVSLDERPVLLVASDSPTASSAFAKHKLGRAFNVIDIADLERSEAAAPNESPQGEDRMLTAENGFEESKFNKLPLEGRERVALGFVCDITILDQVSHGLVMSASSNVGRMLALLGGEQKIKQGLIASVDTR</sequence>